<proteinExistence type="predicted"/>
<dbReference type="EMBL" id="VSSQ01015268">
    <property type="protein sequence ID" value="MPM55427.1"/>
    <property type="molecule type" value="Genomic_DNA"/>
</dbReference>
<evidence type="ECO:0000313" key="1">
    <source>
        <dbReference type="EMBL" id="MPM55427.1"/>
    </source>
</evidence>
<gene>
    <name evidence="1" type="ORF">SDC9_102224</name>
</gene>
<organism evidence="1">
    <name type="scientific">bioreactor metagenome</name>
    <dbReference type="NCBI Taxonomy" id="1076179"/>
    <lineage>
        <taxon>unclassified sequences</taxon>
        <taxon>metagenomes</taxon>
        <taxon>ecological metagenomes</taxon>
    </lineage>
</organism>
<dbReference type="AlphaFoldDB" id="A0A645AQU5"/>
<name>A0A645AQU5_9ZZZZ</name>
<reference evidence="1" key="1">
    <citation type="submission" date="2019-08" db="EMBL/GenBank/DDBJ databases">
        <authorList>
            <person name="Kucharzyk K."/>
            <person name="Murdoch R.W."/>
            <person name="Higgins S."/>
            <person name="Loffler F."/>
        </authorList>
    </citation>
    <scope>NUCLEOTIDE SEQUENCE</scope>
</reference>
<accession>A0A645AQU5</accession>
<sequence length="140" mass="15552">MYANINVFVIVPMASCPMLSPDLSIVLKLFSTIFSESSFSAEAIDMETSITAPREPITMLLHNTAMRSIGFSVSSMSKNMVSSSVIPVRFKILLMKYARIPAIISPPRFPTMAHNVFLSAPFISNKLMNIMKMLTIIDDK</sequence>
<protein>
    <submittedName>
        <fullName evidence="1">Uncharacterized protein</fullName>
    </submittedName>
</protein>
<comment type="caution">
    <text evidence="1">The sequence shown here is derived from an EMBL/GenBank/DDBJ whole genome shotgun (WGS) entry which is preliminary data.</text>
</comment>